<sequence>MEKLCLHTFHTHTYTHRRRHHSPRPPPAASDLTQLRPPSPVPARFRRSPSVRRPYADRHRRLPSATHHTPQNPCRRTRDAPDDDVAATAERLLHRGVAAGIMLAGELGHPG</sequence>
<name>A0A5A7QT77_STRAF</name>
<feature type="compositionally biased region" description="Basic residues" evidence="1">
    <location>
        <begin position="9"/>
        <end position="23"/>
    </location>
</feature>
<gene>
    <name evidence="2" type="ORF">STAS_24236</name>
</gene>
<dbReference type="AlphaFoldDB" id="A0A5A7QT77"/>
<evidence type="ECO:0000313" key="2">
    <source>
        <dbReference type="EMBL" id="GER47161.1"/>
    </source>
</evidence>
<evidence type="ECO:0000313" key="3">
    <source>
        <dbReference type="Proteomes" id="UP000325081"/>
    </source>
</evidence>
<protein>
    <submittedName>
        <fullName evidence="2">Uncharacterized protein</fullName>
    </submittedName>
</protein>
<organism evidence="2 3">
    <name type="scientific">Striga asiatica</name>
    <name type="common">Asiatic witchweed</name>
    <name type="synonym">Buchnera asiatica</name>
    <dbReference type="NCBI Taxonomy" id="4170"/>
    <lineage>
        <taxon>Eukaryota</taxon>
        <taxon>Viridiplantae</taxon>
        <taxon>Streptophyta</taxon>
        <taxon>Embryophyta</taxon>
        <taxon>Tracheophyta</taxon>
        <taxon>Spermatophyta</taxon>
        <taxon>Magnoliopsida</taxon>
        <taxon>eudicotyledons</taxon>
        <taxon>Gunneridae</taxon>
        <taxon>Pentapetalae</taxon>
        <taxon>asterids</taxon>
        <taxon>lamiids</taxon>
        <taxon>Lamiales</taxon>
        <taxon>Orobanchaceae</taxon>
        <taxon>Buchnereae</taxon>
        <taxon>Striga</taxon>
    </lineage>
</organism>
<comment type="caution">
    <text evidence="2">The sequence shown here is derived from an EMBL/GenBank/DDBJ whole genome shotgun (WGS) entry which is preliminary data.</text>
</comment>
<dbReference type="Proteomes" id="UP000325081">
    <property type="component" value="Unassembled WGS sequence"/>
</dbReference>
<accession>A0A5A7QT77</accession>
<feature type="region of interest" description="Disordered" evidence="1">
    <location>
        <begin position="1"/>
        <end position="83"/>
    </location>
</feature>
<keyword evidence="3" id="KW-1185">Reference proteome</keyword>
<reference evidence="3" key="1">
    <citation type="journal article" date="2019" name="Curr. Biol.">
        <title>Genome Sequence of Striga asiatica Provides Insight into the Evolution of Plant Parasitism.</title>
        <authorList>
            <person name="Yoshida S."/>
            <person name="Kim S."/>
            <person name="Wafula E.K."/>
            <person name="Tanskanen J."/>
            <person name="Kim Y.M."/>
            <person name="Honaas L."/>
            <person name="Yang Z."/>
            <person name="Spallek T."/>
            <person name="Conn C.E."/>
            <person name="Ichihashi Y."/>
            <person name="Cheong K."/>
            <person name="Cui S."/>
            <person name="Der J.P."/>
            <person name="Gundlach H."/>
            <person name="Jiao Y."/>
            <person name="Hori C."/>
            <person name="Ishida J.K."/>
            <person name="Kasahara H."/>
            <person name="Kiba T."/>
            <person name="Kim M.S."/>
            <person name="Koo N."/>
            <person name="Laohavisit A."/>
            <person name="Lee Y.H."/>
            <person name="Lumba S."/>
            <person name="McCourt P."/>
            <person name="Mortimer J.C."/>
            <person name="Mutuku J.M."/>
            <person name="Nomura T."/>
            <person name="Sasaki-Sekimoto Y."/>
            <person name="Seto Y."/>
            <person name="Wang Y."/>
            <person name="Wakatake T."/>
            <person name="Sakakibara H."/>
            <person name="Demura T."/>
            <person name="Yamaguchi S."/>
            <person name="Yoneyama K."/>
            <person name="Manabe R.I."/>
            <person name="Nelson D.C."/>
            <person name="Schulman A.H."/>
            <person name="Timko M.P."/>
            <person name="dePamphilis C.W."/>
            <person name="Choi D."/>
            <person name="Shirasu K."/>
        </authorList>
    </citation>
    <scope>NUCLEOTIDE SEQUENCE [LARGE SCALE GENOMIC DNA]</scope>
    <source>
        <strain evidence="3">cv. UVA1</strain>
    </source>
</reference>
<proteinExistence type="predicted"/>
<dbReference type="EMBL" id="BKCP01007737">
    <property type="protein sequence ID" value="GER47161.1"/>
    <property type="molecule type" value="Genomic_DNA"/>
</dbReference>
<evidence type="ECO:0000256" key="1">
    <source>
        <dbReference type="SAM" id="MobiDB-lite"/>
    </source>
</evidence>